<keyword evidence="1" id="KW-0812">Transmembrane</keyword>
<dbReference type="AlphaFoldDB" id="A0A2P6NG44"/>
<evidence type="ECO:0000313" key="4">
    <source>
        <dbReference type="Proteomes" id="UP000241769"/>
    </source>
</evidence>
<feature type="transmembrane region" description="Helical" evidence="1">
    <location>
        <begin position="126"/>
        <end position="154"/>
    </location>
</feature>
<dbReference type="Proteomes" id="UP000241769">
    <property type="component" value="Unassembled WGS sequence"/>
</dbReference>
<dbReference type="InParanoid" id="A0A2P6NG44"/>
<keyword evidence="1" id="KW-1133">Transmembrane helix</keyword>
<keyword evidence="4" id="KW-1185">Reference proteome</keyword>
<evidence type="ECO:0000256" key="2">
    <source>
        <dbReference type="SAM" id="SignalP"/>
    </source>
</evidence>
<feature type="chain" id="PRO_5015137158" evidence="2">
    <location>
        <begin position="25"/>
        <end position="276"/>
    </location>
</feature>
<proteinExistence type="predicted"/>
<keyword evidence="2" id="KW-0732">Signal</keyword>
<dbReference type="EMBL" id="MDYQ01000093">
    <property type="protein sequence ID" value="PRP82928.1"/>
    <property type="molecule type" value="Genomic_DNA"/>
</dbReference>
<feature type="signal peptide" evidence="2">
    <location>
        <begin position="1"/>
        <end position="24"/>
    </location>
</feature>
<sequence>MFMLGFKLCSFGVRHYSWCSLVAATPTCQVPAGQKNAISRSHFLEDRKKRSSMSKDTRKANAKRIIGLVTVLLSTIILALMLAAFFTPWYGYSSNNTEEMFGGTRPANGGAQTTWDDVGEPHLWNLYLITLVIQCFSILIAAMNLIFVVSAVFLSKVSFRLNLMMKVVRPKLRRGSAVLLFLLSALLILEVSYYTAKHQPMYAVDNRMTCPINEKTGGDPSNNPNAVCYKFNNGDAWGPRAGWKCIVSATVITIVQFLLGVYWVLVASKTAKYVPI</sequence>
<comment type="caution">
    <text evidence="3">The sequence shown here is derived from an EMBL/GenBank/DDBJ whole genome shotgun (WGS) entry which is preliminary data.</text>
</comment>
<reference evidence="3 4" key="1">
    <citation type="journal article" date="2018" name="Genome Biol. Evol.">
        <title>Multiple Roots of Fruiting Body Formation in Amoebozoa.</title>
        <authorList>
            <person name="Hillmann F."/>
            <person name="Forbes G."/>
            <person name="Novohradska S."/>
            <person name="Ferling I."/>
            <person name="Riege K."/>
            <person name="Groth M."/>
            <person name="Westermann M."/>
            <person name="Marz M."/>
            <person name="Spaller T."/>
            <person name="Winckler T."/>
            <person name="Schaap P."/>
            <person name="Glockner G."/>
        </authorList>
    </citation>
    <scope>NUCLEOTIDE SEQUENCE [LARGE SCALE GENOMIC DNA]</scope>
    <source>
        <strain evidence="3 4">Jena</strain>
    </source>
</reference>
<protein>
    <submittedName>
        <fullName evidence="3">Uncharacterized protein</fullName>
    </submittedName>
</protein>
<name>A0A2P6NG44_9EUKA</name>
<feature type="transmembrane region" description="Helical" evidence="1">
    <location>
        <begin position="175"/>
        <end position="196"/>
    </location>
</feature>
<keyword evidence="1" id="KW-0472">Membrane</keyword>
<gene>
    <name evidence="3" type="ORF">PROFUN_06705</name>
</gene>
<organism evidence="3 4">
    <name type="scientific">Planoprotostelium fungivorum</name>
    <dbReference type="NCBI Taxonomy" id="1890364"/>
    <lineage>
        <taxon>Eukaryota</taxon>
        <taxon>Amoebozoa</taxon>
        <taxon>Evosea</taxon>
        <taxon>Variosea</taxon>
        <taxon>Cavosteliida</taxon>
        <taxon>Cavosteliaceae</taxon>
        <taxon>Planoprotostelium</taxon>
    </lineage>
</organism>
<feature type="transmembrane region" description="Helical" evidence="1">
    <location>
        <begin position="65"/>
        <end position="90"/>
    </location>
</feature>
<accession>A0A2P6NG44</accession>
<evidence type="ECO:0000313" key="3">
    <source>
        <dbReference type="EMBL" id="PRP82928.1"/>
    </source>
</evidence>
<feature type="transmembrane region" description="Helical" evidence="1">
    <location>
        <begin position="241"/>
        <end position="265"/>
    </location>
</feature>
<evidence type="ECO:0000256" key="1">
    <source>
        <dbReference type="SAM" id="Phobius"/>
    </source>
</evidence>